<proteinExistence type="predicted"/>
<dbReference type="CDD" id="cd11334">
    <property type="entry name" value="AmyAc_TreS"/>
    <property type="match status" value="1"/>
</dbReference>
<dbReference type="EMBL" id="JACIFF010000003">
    <property type="protein sequence ID" value="MBB4078850.1"/>
    <property type="molecule type" value="Genomic_DNA"/>
</dbReference>
<dbReference type="Pfam" id="PF00128">
    <property type="entry name" value="Alpha-amylase"/>
    <property type="match status" value="2"/>
</dbReference>
<dbReference type="Gene3D" id="2.60.40.1180">
    <property type="entry name" value="Golgi alpha-mannosidase II"/>
    <property type="match status" value="1"/>
</dbReference>
<dbReference type="EC" id="5.4.99.16" evidence="2"/>
<dbReference type="AlphaFoldDB" id="A0A840E149"/>
<dbReference type="Gene3D" id="3.20.20.80">
    <property type="entry name" value="Glycosidases"/>
    <property type="match status" value="1"/>
</dbReference>
<accession>A0A840E149</accession>
<dbReference type="EC" id="3.2.1.1" evidence="2"/>
<keyword evidence="3" id="KW-1185">Reference proteome</keyword>
<dbReference type="InterPro" id="IPR013780">
    <property type="entry name" value="Glyco_hydro_b"/>
</dbReference>
<dbReference type="Gene3D" id="3.90.400.10">
    <property type="entry name" value="Oligo-1,6-glucosidase, Domain 2"/>
    <property type="match status" value="1"/>
</dbReference>
<dbReference type="InterPro" id="IPR006047">
    <property type="entry name" value="GH13_cat_dom"/>
</dbReference>
<dbReference type="GO" id="GO:0047471">
    <property type="term" value="F:maltose alpha-D-glucosyltransferase activity"/>
    <property type="evidence" value="ECO:0007669"/>
    <property type="project" value="UniProtKB-EC"/>
</dbReference>
<dbReference type="PANTHER" id="PTHR10357">
    <property type="entry name" value="ALPHA-AMYLASE FAMILY MEMBER"/>
    <property type="match status" value="1"/>
</dbReference>
<keyword evidence="2" id="KW-0326">Glycosidase</keyword>
<dbReference type="InterPro" id="IPR017853">
    <property type="entry name" value="GH"/>
</dbReference>
<name>A0A840E149_9BACT</name>
<evidence type="ECO:0000259" key="1">
    <source>
        <dbReference type="SMART" id="SM00642"/>
    </source>
</evidence>
<dbReference type="SUPFAM" id="SSF51445">
    <property type="entry name" value="(Trans)glycosidases"/>
    <property type="match status" value="1"/>
</dbReference>
<comment type="caution">
    <text evidence="2">The sequence shown here is derived from an EMBL/GenBank/DDBJ whole genome shotgun (WGS) entry which is preliminary data.</text>
</comment>
<dbReference type="InterPro" id="IPR045857">
    <property type="entry name" value="O16G_dom_2"/>
</dbReference>
<gene>
    <name evidence="2" type="ORF">GGR28_001467</name>
</gene>
<feature type="domain" description="Glycosyl hydrolase family 13 catalytic" evidence="1">
    <location>
        <begin position="30"/>
        <end position="432"/>
    </location>
</feature>
<evidence type="ECO:0000313" key="3">
    <source>
        <dbReference type="Proteomes" id="UP000576209"/>
    </source>
</evidence>
<organism evidence="2 3">
    <name type="scientific">Neolewinella aquimaris</name>
    <dbReference type="NCBI Taxonomy" id="1835722"/>
    <lineage>
        <taxon>Bacteria</taxon>
        <taxon>Pseudomonadati</taxon>
        <taxon>Bacteroidota</taxon>
        <taxon>Saprospiria</taxon>
        <taxon>Saprospirales</taxon>
        <taxon>Lewinellaceae</taxon>
        <taxon>Neolewinella</taxon>
    </lineage>
</organism>
<dbReference type="InterPro" id="IPR054049">
    <property type="entry name" value="SupH-like_C"/>
</dbReference>
<dbReference type="GO" id="GO:0005975">
    <property type="term" value="P:carbohydrate metabolic process"/>
    <property type="evidence" value="ECO:0007669"/>
    <property type="project" value="InterPro"/>
</dbReference>
<keyword evidence="2" id="KW-0413">Isomerase</keyword>
<dbReference type="Pfam" id="PF22157">
    <property type="entry name" value="SupH-like_C"/>
    <property type="match status" value="1"/>
</dbReference>
<protein>
    <submittedName>
        <fullName evidence="2">Maltose alpha-D-glucosyltransferase/alpha-amylase</fullName>
        <ecNumber evidence="2">3.2.1.1</ecNumber>
        <ecNumber evidence="2">5.4.99.16</ecNumber>
    </submittedName>
</protein>
<dbReference type="Proteomes" id="UP000576209">
    <property type="component" value="Unassembled WGS sequence"/>
</dbReference>
<keyword evidence="2" id="KW-0808">Transferase</keyword>
<dbReference type="GO" id="GO:0016740">
    <property type="term" value="F:transferase activity"/>
    <property type="evidence" value="ECO:0007669"/>
    <property type="project" value="UniProtKB-KW"/>
</dbReference>
<dbReference type="GO" id="GO:0004556">
    <property type="term" value="F:alpha-amylase activity"/>
    <property type="evidence" value="ECO:0007669"/>
    <property type="project" value="UniProtKB-EC"/>
</dbReference>
<dbReference type="SMART" id="SM00642">
    <property type="entry name" value="Aamy"/>
    <property type="match status" value="1"/>
</dbReference>
<dbReference type="PANTHER" id="PTHR10357:SF219">
    <property type="entry name" value="MALTOSE ALPHA-D-GLUCOSYLTRANSFERASE"/>
    <property type="match status" value="1"/>
</dbReference>
<sequence length="562" mass="65138">MSTTQCTTPAQLRYRTMIDDYWYKNAIIYSLDLETFMDGNGDGVGDFRGLSERLDYLHGLGVDVIWLAPFQPTPNRDNGYDISDYYGVDPRHGSGGDFAEFMHLANDRGMKVIIDLVINHTSDQHPWFQQARQGEDNPYHDWYVWSKEKPEDAEEGIIFPGVQERTWTYDRKAQKYYFHRFYEFQPDLNMGNPAVREELHRVVGYYLSLGVAGFRVDAVPFVLETQVPGGLDNVKIRFEILEDLRQFLSWRRGDAVLLGEANVDPKQAKKYFGDGGGLHMMFNFYVNQFLFHALASKDTGPLRKALEQTRMDLPMAQWGHFLRNHDELDLGRLSEEQRQLVFEHFGPKKEMQLYDRGIRRRLAPMLSDRPQIELAYSLMFSLPGTPVMRYGDELGMGDDLSLKERDAVRTPMQWSEDSNAGFSSASTKDLVHPLIDKGPYAFRLLNVEEQMRRDDSLLNWTKRMVRLRKECPEIGYGEWELVDTGQPAVLGIRYRFRGKIVLILHNLSDEPLVVELKKKPETACRLIDLREVVALAPEKDGTHLVRLGSLGYRWFRLKEVRD</sequence>
<reference evidence="2 3" key="1">
    <citation type="submission" date="2020-08" db="EMBL/GenBank/DDBJ databases">
        <title>Genomic Encyclopedia of Type Strains, Phase IV (KMG-IV): sequencing the most valuable type-strain genomes for metagenomic binning, comparative biology and taxonomic classification.</title>
        <authorList>
            <person name="Goeker M."/>
        </authorList>
    </citation>
    <scope>NUCLEOTIDE SEQUENCE [LARGE SCALE GENOMIC DNA]</scope>
    <source>
        <strain evidence="2 3">DSM 105137</strain>
    </source>
</reference>
<evidence type="ECO:0000313" key="2">
    <source>
        <dbReference type="EMBL" id="MBB4078850.1"/>
    </source>
</evidence>
<keyword evidence="2" id="KW-0378">Hydrolase</keyword>